<name>A0A7G2CR45_9TRYP</name>
<dbReference type="FunFam" id="3.30.70.330:FF:000707">
    <property type="entry name" value="RNA binding protein, putative"/>
    <property type="match status" value="1"/>
</dbReference>
<reference evidence="4 5" key="1">
    <citation type="submission" date="2020-08" db="EMBL/GenBank/DDBJ databases">
        <authorList>
            <person name="Newling K."/>
            <person name="Davey J."/>
            <person name="Forrester S."/>
        </authorList>
    </citation>
    <scope>NUCLEOTIDE SEQUENCE [LARGE SCALE GENOMIC DNA]</scope>
    <source>
        <strain evidence="5">Crithidia deanei Carvalho (ATCC PRA-265)</strain>
    </source>
</reference>
<feature type="domain" description="RRM" evidence="3">
    <location>
        <begin position="101"/>
        <end position="183"/>
    </location>
</feature>
<dbReference type="EMBL" id="LR877169">
    <property type="protein sequence ID" value="CAD2222230.1"/>
    <property type="molecule type" value="Genomic_DNA"/>
</dbReference>
<feature type="region of interest" description="Disordered" evidence="2">
    <location>
        <begin position="309"/>
        <end position="342"/>
    </location>
</feature>
<sequence length="342" mass="38339">MTEVESRTNLLVRYLDHKVDDETLKEHFAPYGNVVTCIVQRDIHTGESRGFGFVRFELPEEAVEALAKADGSRLLTKKINVLWAKKEHDSTPAGEARRKMNKLFLRNIPMSVKENEIRRVIQDCGTITSITLHRDTTPLSDPSLQRRIAFITFGEEGAAEKSLKAIHNTCPFPSCDGIPIIGKLSEDYSQKQKMAHRRLIQSSLINEFNGHRRTRSMPGEFDLSMEGYFPSHSPVHSRTASYNSTSAEFLEHPVPRPHHSRTSSYNSTVAEGLNGLTVHVHQRSATYSNPPMVHANGMRLSYSIHTPAHSCHSDSLSNSQSSAGSRYTHNPYSLSGPIYDKA</sequence>
<evidence type="ECO:0000256" key="2">
    <source>
        <dbReference type="SAM" id="MobiDB-lite"/>
    </source>
</evidence>
<dbReference type="OrthoDB" id="266020at2759"/>
<evidence type="ECO:0000313" key="4">
    <source>
        <dbReference type="EMBL" id="CAD2222230.1"/>
    </source>
</evidence>
<keyword evidence="5" id="KW-1185">Reference proteome</keyword>
<evidence type="ECO:0000256" key="1">
    <source>
        <dbReference type="PROSITE-ProRule" id="PRU00176"/>
    </source>
</evidence>
<feature type="compositionally biased region" description="Polar residues" evidence="2">
    <location>
        <begin position="313"/>
        <end position="333"/>
    </location>
</feature>
<feature type="domain" description="RRM" evidence="3">
    <location>
        <begin position="8"/>
        <end position="86"/>
    </location>
</feature>
<dbReference type="SMART" id="SM00360">
    <property type="entry name" value="RRM"/>
    <property type="match status" value="2"/>
</dbReference>
<evidence type="ECO:0000313" key="5">
    <source>
        <dbReference type="Proteomes" id="UP000515908"/>
    </source>
</evidence>
<dbReference type="PANTHER" id="PTHR48034">
    <property type="entry name" value="TRANSFORMER-2 SEX-DETERMINING PROTEIN-RELATED"/>
    <property type="match status" value="1"/>
</dbReference>
<gene>
    <name evidence="4" type="ORF">ADEAN_000977000</name>
</gene>
<dbReference type="Pfam" id="PF00076">
    <property type="entry name" value="RRM_1"/>
    <property type="match status" value="2"/>
</dbReference>
<evidence type="ECO:0000259" key="3">
    <source>
        <dbReference type="PROSITE" id="PS50102"/>
    </source>
</evidence>
<dbReference type="InterPro" id="IPR000504">
    <property type="entry name" value="RRM_dom"/>
</dbReference>
<dbReference type="InterPro" id="IPR012677">
    <property type="entry name" value="Nucleotide-bd_a/b_plait_sf"/>
</dbReference>
<dbReference type="InterPro" id="IPR050441">
    <property type="entry name" value="RBM"/>
</dbReference>
<dbReference type="AlphaFoldDB" id="A0A7G2CR45"/>
<dbReference type="SUPFAM" id="SSF54928">
    <property type="entry name" value="RNA-binding domain, RBD"/>
    <property type="match status" value="1"/>
</dbReference>
<dbReference type="Proteomes" id="UP000515908">
    <property type="component" value="Chromosome 25"/>
</dbReference>
<proteinExistence type="predicted"/>
<dbReference type="VEuPathDB" id="TriTrypDB:ADEAN_000977000"/>
<organism evidence="4 5">
    <name type="scientific">Angomonas deanei</name>
    <dbReference type="NCBI Taxonomy" id="59799"/>
    <lineage>
        <taxon>Eukaryota</taxon>
        <taxon>Discoba</taxon>
        <taxon>Euglenozoa</taxon>
        <taxon>Kinetoplastea</taxon>
        <taxon>Metakinetoplastina</taxon>
        <taxon>Trypanosomatida</taxon>
        <taxon>Trypanosomatidae</taxon>
        <taxon>Strigomonadinae</taxon>
        <taxon>Angomonas</taxon>
    </lineage>
</organism>
<accession>A0A7G2CR45</accession>
<protein>
    <submittedName>
        <fullName evidence="4">RNA recognition motif. (A.k.a. RRM, RBD, or RNP domain), putative</fullName>
    </submittedName>
</protein>
<dbReference type="PROSITE" id="PS50102">
    <property type="entry name" value="RRM"/>
    <property type="match status" value="2"/>
</dbReference>
<dbReference type="GO" id="GO:0003723">
    <property type="term" value="F:RNA binding"/>
    <property type="evidence" value="ECO:0007669"/>
    <property type="project" value="UniProtKB-UniRule"/>
</dbReference>
<dbReference type="Gene3D" id="3.30.70.330">
    <property type="match status" value="2"/>
</dbReference>
<dbReference type="CDD" id="cd00590">
    <property type="entry name" value="RRM_SF"/>
    <property type="match status" value="1"/>
</dbReference>
<keyword evidence="1" id="KW-0694">RNA-binding</keyword>
<dbReference type="InterPro" id="IPR035979">
    <property type="entry name" value="RBD_domain_sf"/>
</dbReference>